<feature type="compositionally biased region" description="Basic and acidic residues" evidence="2">
    <location>
        <begin position="877"/>
        <end position="918"/>
    </location>
</feature>
<keyword evidence="3" id="KW-0472">Membrane</keyword>
<evidence type="ECO:0000256" key="3">
    <source>
        <dbReference type="SAM" id="Phobius"/>
    </source>
</evidence>
<feature type="compositionally biased region" description="Basic and acidic residues" evidence="2">
    <location>
        <begin position="607"/>
        <end position="624"/>
    </location>
</feature>
<dbReference type="RefSeq" id="WP_091972815.1">
    <property type="nucleotide sequence ID" value="NZ_FODF01000001.1"/>
</dbReference>
<feature type="compositionally biased region" description="Acidic residues" evidence="2">
    <location>
        <begin position="719"/>
        <end position="734"/>
    </location>
</feature>
<feature type="region of interest" description="Disordered" evidence="2">
    <location>
        <begin position="780"/>
        <end position="804"/>
    </location>
</feature>
<keyword evidence="3" id="KW-0812">Transmembrane</keyword>
<dbReference type="EMBL" id="FODF01000001">
    <property type="protein sequence ID" value="SEN15233.1"/>
    <property type="molecule type" value="Genomic_DNA"/>
</dbReference>
<evidence type="ECO:0000313" key="5">
    <source>
        <dbReference type="EMBL" id="SEN15233.1"/>
    </source>
</evidence>
<gene>
    <name evidence="5" type="ORF">SAMN05216454_10115</name>
</gene>
<sequence length="1058" mass="123426">MNNYGKGLIQSAVEDVDKKFIKNKYELSRELNDALKNKYKKVEKNEEKYIELLRFNIIYYKSIIKKLETIVDVWIQNGVISSSQSVEKNIANITNSSKNYVNKAMKEGIDKLNEKDRKIFISYDKSSGLERLEKIENDYKILNIYKDVLGMVITEISSDVEKYKAILDMSVNEAKIDIMNEIFKLVNEILFSEDPNTSNFEDEALVGDKQMKTTDVEDADKCISFKKYASMISTPEVLVKINDAFTTATELEGVEEEDAYVFSTDMKDYVSCIVLLLDYISKEDKRYFENVFRMFVIGEISEVQFKELCERYIRENLFLDSKTWLECQKNVKSNFNMENNKFFGDKNLEHKPDEDDLSVTQRMNLLINLDEDTTVRNGIEYAKDGIVAEEDGEKISGFAEKLKKGISTFSDKLKMNEEYDEEEYEDYEDDYEEEYDEEYYDDEYDEFDEEFIEEEENKKGKFTSKLKSFFKINNEDEDEDEEDDDDEDYYDEEIEEIEIDPNLFKGDKTIQDKEALAILKMREKSRIREDEMTKKEYDKLRRERQLAEEINKSGGAGFIEDEDIVFDEEDYVYKKEQEKKERRQTDVNKDLFDNTIDGKNNSFVIEDGERNDKEKEVKRIERNTENNVDEEDNDDFKPILGRTQRLHADKIKRATDKTTVIELEHIDRSKKKNKNLVEREETSLSKEKKSQNEEKNSRVLELAKKEKASREESDKIREIEDEEPCDTESMEDELLDDEGKVFEELEAMKAMKTEGISVAPIDKDKKAKVDLSSFGKKSKFEESDSEDRDREARETSSDSEKKGTLKDKFKSFGDNFKLAGNDDEVMFSKKKMVRDTVIIIAIVVIIFFAYVFIIKGFKVPSVDETNKNVKVVQSSKGKSDKNDKKADSLNEDTSKVAKKTQAEKEKDEAENKASELDREAEKYKGQKGVYYTVFVGATKDKDGAESVAYNFAQRGVKSKVIRNGGYYMLKVGEYFDYNQAYAESNRISAKGIQNYIASRNKYYDLKMAAYQTRIPYLSNEQLKTDYNDLKNQISSTGKNAQYITNLDEIYEDAMKDRQ</sequence>
<dbReference type="AlphaFoldDB" id="A0A1H8E718"/>
<dbReference type="Proteomes" id="UP000199512">
    <property type="component" value="Unassembled WGS sequence"/>
</dbReference>
<dbReference type="SUPFAM" id="SSF110997">
    <property type="entry name" value="Sporulation related repeat"/>
    <property type="match status" value="1"/>
</dbReference>
<proteinExistence type="predicted"/>
<feature type="coiled-coil region" evidence="1">
    <location>
        <begin position="25"/>
        <end position="52"/>
    </location>
</feature>
<dbReference type="PROSITE" id="PS51724">
    <property type="entry name" value="SPOR"/>
    <property type="match status" value="1"/>
</dbReference>
<organism evidence="5 6">
    <name type="scientific">Peptostreptococcus russellii</name>
    <dbReference type="NCBI Taxonomy" id="215200"/>
    <lineage>
        <taxon>Bacteria</taxon>
        <taxon>Bacillati</taxon>
        <taxon>Bacillota</taxon>
        <taxon>Clostridia</taxon>
        <taxon>Peptostreptococcales</taxon>
        <taxon>Peptostreptococcaceae</taxon>
        <taxon>Peptostreptococcus</taxon>
    </lineage>
</organism>
<keyword evidence="1" id="KW-0175">Coiled coil</keyword>
<dbReference type="STRING" id="215200.SAMN05216454_10115"/>
<keyword evidence="6" id="KW-1185">Reference proteome</keyword>
<name>A0A1H8E718_9FIRM</name>
<evidence type="ECO:0000256" key="1">
    <source>
        <dbReference type="SAM" id="Coils"/>
    </source>
</evidence>
<dbReference type="GO" id="GO:0042834">
    <property type="term" value="F:peptidoglycan binding"/>
    <property type="evidence" value="ECO:0007669"/>
    <property type="project" value="InterPro"/>
</dbReference>
<protein>
    <recommendedName>
        <fullName evidence="4">SPOR domain-containing protein</fullName>
    </recommendedName>
</protein>
<accession>A0A1H8E718</accession>
<feature type="compositionally biased region" description="Basic and acidic residues" evidence="2">
    <location>
        <begin position="675"/>
        <end position="718"/>
    </location>
</feature>
<dbReference type="InterPro" id="IPR007730">
    <property type="entry name" value="SPOR-like_dom"/>
</dbReference>
<feature type="region of interest" description="Disordered" evidence="2">
    <location>
        <begin position="871"/>
        <end position="918"/>
    </location>
</feature>
<dbReference type="OrthoDB" id="1754397at2"/>
<feature type="region of interest" description="Disordered" evidence="2">
    <location>
        <begin position="591"/>
        <end position="641"/>
    </location>
</feature>
<evidence type="ECO:0000313" key="6">
    <source>
        <dbReference type="Proteomes" id="UP000199512"/>
    </source>
</evidence>
<reference evidence="5 6" key="1">
    <citation type="submission" date="2016-10" db="EMBL/GenBank/DDBJ databases">
        <authorList>
            <person name="de Groot N.N."/>
        </authorList>
    </citation>
    <scope>NUCLEOTIDE SEQUENCE [LARGE SCALE GENOMIC DNA]</scope>
    <source>
        <strain evidence="5 6">Calf135</strain>
    </source>
</reference>
<feature type="domain" description="SPOR" evidence="4">
    <location>
        <begin position="925"/>
        <end position="1002"/>
    </location>
</feature>
<feature type="transmembrane region" description="Helical" evidence="3">
    <location>
        <begin position="836"/>
        <end position="857"/>
    </location>
</feature>
<dbReference type="Gene3D" id="3.30.70.1070">
    <property type="entry name" value="Sporulation related repeat"/>
    <property type="match status" value="1"/>
</dbReference>
<dbReference type="InterPro" id="IPR036680">
    <property type="entry name" value="SPOR-like_sf"/>
</dbReference>
<evidence type="ECO:0000259" key="4">
    <source>
        <dbReference type="PROSITE" id="PS51724"/>
    </source>
</evidence>
<dbReference type="Pfam" id="PF05036">
    <property type="entry name" value="SPOR"/>
    <property type="match status" value="1"/>
</dbReference>
<keyword evidence="3" id="KW-1133">Transmembrane helix</keyword>
<feature type="region of interest" description="Disordered" evidence="2">
    <location>
        <begin position="664"/>
        <end position="734"/>
    </location>
</feature>
<evidence type="ECO:0000256" key="2">
    <source>
        <dbReference type="SAM" id="MobiDB-lite"/>
    </source>
</evidence>